<keyword evidence="3" id="KW-1185">Reference proteome</keyword>
<protein>
    <submittedName>
        <fullName evidence="2">Uncharacterized protein</fullName>
    </submittedName>
</protein>
<dbReference type="AlphaFoldDB" id="A0A563ELH7"/>
<feature type="transmembrane region" description="Helical" evidence="1">
    <location>
        <begin position="52"/>
        <end position="73"/>
    </location>
</feature>
<dbReference type="InterPro" id="IPR045393">
    <property type="entry name" value="DUF6518"/>
</dbReference>
<keyword evidence="1" id="KW-0812">Transmembrane</keyword>
<proteinExistence type="predicted"/>
<feature type="transmembrane region" description="Helical" evidence="1">
    <location>
        <begin position="134"/>
        <end position="157"/>
    </location>
</feature>
<dbReference type="Proteomes" id="UP000316639">
    <property type="component" value="Unassembled WGS sequence"/>
</dbReference>
<evidence type="ECO:0000313" key="2">
    <source>
        <dbReference type="EMBL" id="TWP47868.1"/>
    </source>
</evidence>
<dbReference type="EMBL" id="VOBR01000024">
    <property type="protein sequence ID" value="TWP47868.1"/>
    <property type="molecule type" value="Genomic_DNA"/>
</dbReference>
<feature type="transmembrane region" description="Helical" evidence="1">
    <location>
        <begin position="7"/>
        <end position="40"/>
    </location>
</feature>
<keyword evidence="1" id="KW-0472">Membrane</keyword>
<gene>
    <name evidence="2" type="ORF">FKR81_31420</name>
</gene>
<dbReference type="OrthoDB" id="3697763at2"/>
<comment type="caution">
    <text evidence="2">The sequence shown here is derived from an EMBL/GenBank/DDBJ whole genome shotgun (WGS) entry which is preliminary data.</text>
</comment>
<evidence type="ECO:0000313" key="3">
    <source>
        <dbReference type="Proteomes" id="UP000316639"/>
    </source>
</evidence>
<reference evidence="2 3" key="1">
    <citation type="submission" date="2019-07" db="EMBL/GenBank/DDBJ databases">
        <title>Lentzea xizangensis sp. nov., isolated from Qinghai-Tibetan Plateau Soils.</title>
        <authorList>
            <person name="Huang J."/>
        </authorList>
    </citation>
    <scope>NUCLEOTIDE SEQUENCE [LARGE SCALE GENOMIC DNA]</scope>
    <source>
        <strain evidence="2 3">FXJ1.1311</strain>
    </source>
</reference>
<evidence type="ECO:0000256" key="1">
    <source>
        <dbReference type="SAM" id="Phobius"/>
    </source>
</evidence>
<keyword evidence="1" id="KW-1133">Transmembrane helix</keyword>
<name>A0A563ELH7_9PSEU</name>
<organism evidence="2 3">
    <name type="scientific">Lentzea tibetensis</name>
    <dbReference type="NCBI Taxonomy" id="2591470"/>
    <lineage>
        <taxon>Bacteria</taxon>
        <taxon>Bacillati</taxon>
        <taxon>Actinomycetota</taxon>
        <taxon>Actinomycetes</taxon>
        <taxon>Pseudonocardiales</taxon>
        <taxon>Pseudonocardiaceae</taxon>
        <taxon>Lentzea</taxon>
    </lineage>
</organism>
<dbReference type="Pfam" id="PF20128">
    <property type="entry name" value="DUF6518"/>
    <property type="match status" value="1"/>
</dbReference>
<feature type="transmembrane region" description="Helical" evidence="1">
    <location>
        <begin position="109"/>
        <end position="127"/>
    </location>
</feature>
<accession>A0A563ELH7</accession>
<sequence length="160" mass="16710">MANSGSVWVVGAFVAGALSTRLAPLLGLLTQVFAVVGYYAYAELVRDGMGDWHAPGVWLGLAFVAGPIFGLAGTWWRRGAGRRPILGAGMLGGVFGMDGLWHLTVLHYVDTGIAFCVAAVVVTLALGRTWRERLLGLLVAAMLAPLAVTAFSIIAAITGL</sequence>